<organism evidence="2 3">
    <name type="scientific">Microbacterium protaetiae</name>
    <dbReference type="NCBI Taxonomy" id="2509458"/>
    <lineage>
        <taxon>Bacteria</taxon>
        <taxon>Bacillati</taxon>
        <taxon>Actinomycetota</taxon>
        <taxon>Actinomycetes</taxon>
        <taxon>Micrococcales</taxon>
        <taxon>Microbacteriaceae</taxon>
        <taxon>Microbacterium</taxon>
    </lineage>
</organism>
<dbReference type="Gene3D" id="1.20.120.520">
    <property type="entry name" value="nmb1532 protein domain like"/>
    <property type="match status" value="1"/>
</dbReference>
<protein>
    <submittedName>
        <fullName evidence="2">Hemerythrin domain-containing protein</fullName>
    </submittedName>
</protein>
<evidence type="ECO:0000313" key="3">
    <source>
        <dbReference type="Proteomes" id="UP000293995"/>
    </source>
</evidence>
<accession>A0A4P6E8T4</accession>
<dbReference type="OrthoDB" id="3830515at2"/>
<dbReference type="Proteomes" id="UP000293995">
    <property type="component" value="Chromosome"/>
</dbReference>
<sequence>MSEGTELADALIREHQAIDIGIETYLDGLDAGGDEEPLRTAMHALRRHIYLEEVFLFPPLRAGGMMMPILVMEREHGELWRAMDALEKTLQSPSDPEALHDACRSLLSLLESHNSKEEPIVYPRADADLSDVQRDQLALFLESGTFPEGWVCAKGAA</sequence>
<gene>
    <name evidence="2" type="ORF">ET475_00050</name>
</gene>
<dbReference type="AlphaFoldDB" id="A0A4P6E8T4"/>
<dbReference type="Pfam" id="PF01814">
    <property type="entry name" value="Hemerythrin"/>
    <property type="match status" value="1"/>
</dbReference>
<name>A0A4P6E8T4_9MICO</name>
<keyword evidence="3" id="KW-1185">Reference proteome</keyword>
<feature type="domain" description="Hemerythrin-like" evidence="1">
    <location>
        <begin position="8"/>
        <end position="125"/>
    </location>
</feature>
<dbReference type="InterPro" id="IPR012312">
    <property type="entry name" value="Hemerythrin-like"/>
</dbReference>
<evidence type="ECO:0000259" key="1">
    <source>
        <dbReference type="Pfam" id="PF01814"/>
    </source>
</evidence>
<dbReference type="KEGG" id="mprt:ET475_00050"/>
<evidence type="ECO:0000313" key="2">
    <source>
        <dbReference type="EMBL" id="QAY58552.1"/>
    </source>
</evidence>
<dbReference type="RefSeq" id="WP_129384854.1">
    <property type="nucleotide sequence ID" value="NZ_CP035494.1"/>
</dbReference>
<reference evidence="2 3" key="1">
    <citation type="submission" date="2019-01" db="EMBL/GenBank/DDBJ databases">
        <title>Genome sequencing of strain DFW100M-13.</title>
        <authorList>
            <person name="Heo J."/>
            <person name="Kim S.-J."/>
            <person name="Kim J.-S."/>
            <person name="Hong S.-B."/>
            <person name="Kwon S.-W."/>
        </authorList>
    </citation>
    <scope>NUCLEOTIDE SEQUENCE [LARGE SCALE GENOMIC DNA]</scope>
    <source>
        <strain evidence="2 3">DFW100M-13</strain>
    </source>
</reference>
<proteinExistence type="predicted"/>
<dbReference type="EMBL" id="CP035494">
    <property type="protein sequence ID" value="QAY58552.1"/>
    <property type="molecule type" value="Genomic_DNA"/>
</dbReference>